<dbReference type="EMBL" id="JAVTTO010000002">
    <property type="protein sequence ID" value="MDT7831834.1"/>
    <property type="molecule type" value="Genomic_DNA"/>
</dbReference>
<dbReference type="PANTHER" id="PTHR47199">
    <property type="entry name" value="PHOTOSYSTEM II STABILITY/ASSEMBLY FACTOR HCF136, CHLOROPLASTIC"/>
    <property type="match status" value="1"/>
</dbReference>
<organism evidence="1 2">
    <name type="scientific">Asprobacillus argus</name>
    <dbReference type="NCBI Taxonomy" id="3076534"/>
    <lineage>
        <taxon>Bacteria</taxon>
        <taxon>Pseudomonadati</taxon>
        <taxon>Bacteroidota</taxon>
        <taxon>Flavobacteriia</taxon>
        <taxon>Flavobacteriales</taxon>
        <taxon>Flavobacteriaceae</taxon>
        <taxon>Asprobacillus</taxon>
    </lineage>
</organism>
<name>A0ABU3LF77_9FLAO</name>
<evidence type="ECO:0000313" key="1">
    <source>
        <dbReference type="EMBL" id="MDT7831834.1"/>
    </source>
</evidence>
<evidence type="ECO:0000313" key="2">
    <source>
        <dbReference type="Proteomes" id="UP001257277"/>
    </source>
</evidence>
<dbReference type="CDD" id="cd15482">
    <property type="entry name" value="Sialidase_non-viral"/>
    <property type="match status" value="1"/>
</dbReference>
<accession>A0ABU3LF77</accession>
<sequence length="347" mass="37974">MKPLILLFLCAFVITSCTREYQPRNIENLEIKSIKIDSTSIRTIVAIDSNTVMFAGSNGKLGYHVEGKKTVIKTVRYKDTLTPGFRSAATNGSDFFILSVSNPALLYKTSIVAHELVYKEEHEKVFYDSMKFFNELDGIAMGDPTDDCLSVLLTNDGGKTWNKISCDNLPKIVAGEAAFAASNTNIKVLGDTVWIVTGGAKARVFKSTDKGLSWNVYDTPIVQGDGPQGIYSVDFADELHGIIIGGDYLKSEANERNKAITVDGGVTWITVADGQEPTYKSCVQYVPNTEGKEVFAVGKTGISYSKDGGKNWNKISEEAFYTIQFVDRTAAWLSGNGKLGKLVLPHE</sequence>
<gene>
    <name evidence="1" type="ORF">RQM59_05545</name>
</gene>
<comment type="caution">
    <text evidence="1">The sequence shown here is derived from an EMBL/GenBank/DDBJ whole genome shotgun (WGS) entry which is preliminary data.</text>
</comment>
<dbReference type="RefSeq" id="WP_349241090.1">
    <property type="nucleotide sequence ID" value="NZ_JAVTTO010000002.1"/>
</dbReference>
<dbReference type="Proteomes" id="UP001257277">
    <property type="component" value="Unassembled WGS sequence"/>
</dbReference>
<protein>
    <submittedName>
        <fullName evidence="1">Oxidoreductase</fullName>
    </submittedName>
</protein>
<reference evidence="1 2" key="1">
    <citation type="submission" date="2023-09" db="EMBL/GenBank/DDBJ databases">
        <title>Novel taxa isolated from Blanes Bay.</title>
        <authorList>
            <person name="Rey-Velasco X."/>
            <person name="Lucena T."/>
        </authorList>
    </citation>
    <scope>NUCLEOTIDE SEQUENCE [LARGE SCALE GENOMIC DNA]</scope>
    <source>
        <strain evidence="1 2">S356</strain>
    </source>
</reference>
<dbReference type="InterPro" id="IPR036278">
    <property type="entry name" value="Sialidase_sf"/>
</dbReference>
<dbReference type="PROSITE" id="PS51257">
    <property type="entry name" value="PROKAR_LIPOPROTEIN"/>
    <property type="match status" value="1"/>
</dbReference>
<proteinExistence type="predicted"/>
<dbReference type="PANTHER" id="PTHR47199:SF2">
    <property type="entry name" value="PHOTOSYSTEM II STABILITY_ASSEMBLY FACTOR HCF136, CHLOROPLASTIC"/>
    <property type="match status" value="1"/>
</dbReference>
<dbReference type="InterPro" id="IPR015943">
    <property type="entry name" value="WD40/YVTN_repeat-like_dom_sf"/>
</dbReference>
<dbReference type="Gene3D" id="2.130.10.10">
    <property type="entry name" value="YVTN repeat-like/Quinoprotein amine dehydrogenase"/>
    <property type="match status" value="2"/>
</dbReference>
<dbReference type="SUPFAM" id="SSF50939">
    <property type="entry name" value="Sialidases"/>
    <property type="match status" value="1"/>
</dbReference>
<keyword evidence="2" id="KW-1185">Reference proteome</keyword>